<dbReference type="InterPro" id="IPR007587">
    <property type="entry name" value="SAPS"/>
</dbReference>
<dbReference type="AlphaFoldDB" id="A0A267FNV2"/>
<dbReference type="GO" id="GO:0019903">
    <property type="term" value="F:protein phosphatase binding"/>
    <property type="evidence" value="ECO:0007669"/>
    <property type="project" value="InterPro"/>
</dbReference>
<accession>A0A267FNV2</accession>
<evidence type="ECO:0000256" key="1">
    <source>
        <dbReference type="ARBA" id="ARBA00006180"/>
    </source>
</evidence>
<evidence type="ECO:0000256" key="2">
    <source>
        <dbReference type="ARBA" id="ARBA00023306"/>
    </source>
</evidence>
<protein>
    <submittedName>
        <fullName evidence="5">Uncharacterized protein</fullName>
    </submittedName>
</protein>
<dbReference type="EMBL" id="NIVC01000882">
    <property type="protein sequence ID" value="PAA75465.1"/>
    <property type="molecule type" value="Genomic_DNA"/>
</dbReference>
<feature type="non-terminal residue" evidence="5">
    <location>
        <position position="1"/>
    </location>
</feature>
<dbReference type="GO" id="GO:0019888">
    <property type="term" value="F:protein phosphatase regulator activity"/>
    <property type="evidence" value="ECO:0007669"/>
    <property type="project" value="TreeGrafter"/>
</dbReference>
<evidence type="ECO:0000256" key="3">
    <source>
        <dbReference type="SAM" id="Coils"/>
    </source>
</evidence>
<keyword evidence="6" id="KW-1185">Reference proteome</keyword>
<gene>
    <name evidence="5" type="ORF">BOX15_Mlig026387g2</name>
</gene>
<comment type="similarity">
    <text evidence="1">Belongs to the SAPS family.</text>
</comment>
<evidence type="ECO:0000313" key="5">
    <source>
        <dbReference type="EMBL" id="PAA75465.1"/>
    </source>
</evidence>
<dbReference type="Pfam" id="PF04499">
    <property type="entry name" value="SAPS"/>
    <property type="match status" value="1"/>
</dbReference>
<name>A0A267FNV2_9PLAT</name>
<feature type="coiled-coil region" evidence="3">
    <location>
        <begin position="469"/>
        <end position="496"/>
    </location>
</feature>
<keyword evidence="2" id="KW-0131">Cell cycle</keyword>
<evidence type="ECO:0000313" key="6">
    <source>
        <dbReference type="Proteomes" id="UP000215902"/>
    </source>
</evidence>
<dbReference type="STRING" id="282301.A0A267FNV2"/>
<organism evidence="5 6">
    <name type="scientific">Macrostomum lignano</name>
    <dbReference type="NCBI Taxonomy" id="282301"/>
    <lineage>
        <taxon>Eukaryota</taxon>
        <taxon>Metazoa</taxon>
        <taxon>Spiralia</taxon>
        <taxon>Lophotrochozoa</taxon>
        <taxon>Platyhelminthes</taxon>
        <taxon>Rhabditophora</taxon>
        <taxon>Macrostomorpha</taxon>
        <taxon>Macrostomida</taxon>
        <taxon>Macrostomidae</taxon>
        <taxon>Macrostomum</taxon>
    </lineage>
</organism>
<dbReference type="PANTHER" id="PTHR12634:SF8">
    <property type="entry name" value="FIERY MOUNTAIN, ISOFORM D"/>
    <property type="match status" value="1"/>
</dbReference>
<dbReference type="PANTHER" id="PTHR12634">
    <property type="entry name" value="SIT4 YEAST -ASSOCIATING PROTEIN-RELATED"/>
    <property type="match status" value="1"/>
</dbReference>
<evidence type="ECO:0000256" key="4">
    <source>
        <dbReference type="SAM" id="MobiDB-lite"/>
    </source>
</evidence>
<dbReference type="Proteomes" id="UP000215902">
    <property type="component" value="Unassembled WGS sequence"/>
</dbReference>
<feature type="region of interest" description="Disordered" evidence="4">
    <location>
        <begin position="751"/>
        <end position="773"/>
    </location>
</feature>
<dbReference type="OrthoDB" id="295029at2759"/>
<sequence length="829" mass="87735">LASGQFLVAGKNPAAMFWPSYQSPVPTIDSLFSSGQPNLIDVLNDSSAVQECRGYNAKLVDYLVQDSVLDRLIDYITEDPDPELPLHSRYKYPYLACELLSCDVDSINNALVREDSRLDRLCQFLRSQSPLNPLTASFCSKILQLLVHKRPDRLLPHLCGRADLAECLVTHVATAAVSDLLLSLACVCVNSAASKNGGDVADAEDAADGDGEAVVASIPSAAGDWLADTDLVSRLIDRVCCRGCGDQQLPEGAEDDGEVASAAFTAAQCAEMLLQQCRGDLAMTSQCGIVGDVGGGVVPPRQGRLLRQFESPDIAERLVASGILPPSSADGGNEARLTCRGQAALTAACQVAIALLTPPSEAGPALASLCTALRPRLDRLATLLRPPASGDGSAGVGSGRLHLLRLMRALAACGGPGLAIVSETGAVAASLRLLLLFPWCSFLHQVAEQLCLCALAYPAGFSQPDAAVRRSLQRQLILNRREKQSLKQEQQEQQQQQHPVAGSIEAANTEIDADCRLPAVLLAAAECNRAAQAAGSARRGYMGHVIRLANCLNACLAAAAPTAANRDNNTSTVDSDATDDEAESLADLFNQLEPELLHRWSEWCQSEVADANTRCVFTAAVEAHNDGDDEDEAEFNFSAPPSPHRAMQTAYVEFQARQLSAPMPEQFGFQEDDFNEAYELSAGADLPQDVAQHLTDFCTPTPEDSIRAAMFDQACNSRILRYESADDDNDDAADDSAGAAEYYNDVYGDGDDANGADVADSGMPLASNGGTDVGHAEDNRWALNSISEEEPVVLKAAAAAAAIGAAYAAVNGEGVGAAFPEIDCVDPLA</sequence>
<reference evidence="5 6" key="1">
    <citation type="submission" date="2017-06" db="EMBL/GenBank/DDBJ databases">
        <title>A platform for efficient transgenesis in Macrostomum lignano, a flatworm model organism for stem cell research.</title>
        <authorList>
            <person name="Berezikov E."/>
        </authorList>
    </citation>
    <scope>NUCLEOTIDE SEQUENCE [LARGE SCALE GENOMIC DNA]</scope>
    <source>
        <strain evidence="5">DV1</strain>
        <tissue evidence="5">Whole organism</tissue>
    </source>
</reference>
<proteinExistence type="inferred from homology"/>
<keyword evidence="3" id="KW-0175">Coiled coil</keyword>
<comment type="caution">
    <text evidence="5">The sequence shown here is derived from an EMBL/GenBank/DDBJ whole genome shotgun (WGS) entry which is preliminary data.</text>
</comment>